<dbReference type="GO" id="GO:0016746">
    <property type="term" value="F:acyltransferase activity"/>
    <property type="evidence" value="ECO:0007669"/>
    <property type="project" value="UniProtKB-KW"/>
</dbReference>
<proteinExistence type="inferred from homology"/>
<dbReference type="EC" id="2.3.1.51" evidence="4"/>
<keyword evidence="4" id="KW-0443">Lipid metabolism</keyword>
<dbReference type="Proteomes" id="UP000783742">
    <property type="component" value="Unassembled WGS sequence"/>
</dbReference>
<accession>A0ABS6FIV1</accession>
<sequence>MFYNNVKNFVGFFLKILYKLEIYGEENIPKDNKRLIICGNHRSNLDPVFISLAFRRQVFWMAKKELFEFKPLGWFLTKLGAFPVDRHSNDIKAIKNSLKILKNENVLGIFPEGTRVKEIDYNMIKSGVALIAQKTNSEVLPIFIESEYKFFKPIRVYFRPSVAIESTKKYDNEELEKISQDIMRMVYGEETKWKLL</sequence>
<dbReference type="SMART" id="SM00563">
    <property type="entry name" value="PlsC"/>
    <property type="match status" value="1"/>
</dbReference>
<comment type="similarity">
    <text evidence="1 4">Belongs to the 1-acyl-sn-glycerol-3-phosphate acyltransferase family.</text>
</comment>
<dbReference type="Pfam" id="PF01553">
    <property type="entry name" value="Acyltransferase"/>
    <property type="match status" value="1"/>
</dbReference>
<comment type="catalytic activity">
    <reaction evidence="4">
        <text>a 1-acyl-sn-glycero-3-phosphate + an acyl-CoA = a 1,2-diacyl-sn-glycero-3-phosphate + CoA</text>
        <dbReference type="Rhea" id="RHEA:19709"/>
        <dbReference type="ChEBI" id="CHEBI:57287"/>
        <dbReference type="ChEBI" id="CHEBI:57970"/>
        <dbReference type="ChEBI" id="CHEBI:58342"/>
        <dbReference type="ChEBI" id="CHEBI:58608"/>
        <dbReference type="EC" id="2.3.1.51"/>
    </reaction>
</comment>
<dbReference type="NCBIfam" id="TIGR00530">
    <property type="entry name" value="AGP_acyltrn"/>
    <property type="match status" value="1"/>
</dbReference>
<dbReference type="RefSeq" id="WP_216549012.1">
    <property type="nucleotide sequence ID" value="NZ_JAHLQO010000003.1"/>
</dbReference>
<dbReference type="EMBL" id="JAHLQO010000003">
    <property type="protein sequence ID" value="MBU5669166.1"/>
    <property type="molecule type" value="Genomic_DNA"/>
</dbReference>
<evidence type="ECO:0000259" key="5">
    <source>
        <dbReference type="SMART" id="SM00563"/>
    </source>
</evidence>
<protein>
    <recommendedName>
        <fullName evidence="4">1-acyl-sn-glycerol-3-phosphate acyltransferase</fullName>
        <ecNumber evidence="4">2.3.1.51</ecNumber>
    </recommendedName>
</protein>
<dbReference type="InterPro" id="IPR004552">
    <property type="entry name" value="AGP_acyltrans"/>
</dbReference>
<keyword evidence="7" id="KW-1185">Reference proteome</keyword>
<reference evidence="6 7" key="1">
    <citation type="submission" date="2021-06" db="EMBL/GenBank/DDBJ databases">
        <authorList>
            <person name="Sun Q."/>
            <person name="Li D."/>
        </authorList>
    </citation>
    <scope>NUCLEOTIDE SEQUENCE [LARGE SCALE GENOMIC DNA]</scope>
    <source>
        <strain evidence="6 7">MSJ-1</strain>
    </source>
</reference>
<keyword evidence="3 4" id="KW-0012">Acyltransferase</keyword>
<evidence type="ECO:0000256" key="1">
    <source>
        <dbReference type="ARBA" id="ARBA00008655"/>
    </source>
</evidence>
<evidence type="ECO:0000313" key="7">
    <source>
        <dbReference type="Proteomes" id="UP000783742"/>
    </source>
</evidence>
<dbReference type="PANTHER" id="PTHR10434">
    <property type="entry name" value="1-ACYL-SN-GLYCEROL-3-PHOSPHATE ACYLTRANSFERASE"/>
    <property type="match status" value="1"/>
</dbReference>
<keyword evidence="2 4" id="KW-0808">Transferase</keyword>
<name>A0ABS6FIV1_9FIRM</name>
<organism evidence="6 7">
    <name type="scientific">Peptoniphilus ovalis</name>
    <dbReference type="NCBI Taxonomy" id="2841503"/>
    <lineage>
        <taxon>Bacteria</taxon>
        <taxon>Bacillati</taxon>
        <taxon>Bacillota</taxon>
        <taxon>Tissierellia</taxon>
        <taxon>Tissierellales</taxon>
        <taxon>Peptoniphilaceae</taxon>
        <taxon>Peptoniphilus</taxon>
    </lineage>
</organism>
<dbReference type="CDD" id="cd07989">
    <property type="entry name" value="LPLAT_AGPAT-like"/>
    <property type="match status" value="1"/>
</dbReference>
<feature type="domain" description="Phospholipid/glycerol acyltransferase" evidence="5">
    <location>
        <begin position="35"/>
        <end position="147"/>
    </location>
</feature>
<keyword evidence="4" id="KW-0594">Phospholipid biosynthesis</keyword>
<comment type="caution">
    <text evidence="6">The sequence shown here is derived from an EMBL/GenBank/DDBJ whole genome shotgun (WGS) entry which is preliminary data.</text>
</comment>
<comment type="domain">
    <text evidence="4">The HXXXXD motif is essential for acyltransferase activity and may constitute the binding site for the phosphate moiety of the glycerol-3-phosphate.</text>
</comment>
<gene>
    <name evidence="6" type="ORF">KQI68_04835</name>
</gene>
<dbReference type="PANTHER" id="PTHR10434:SF11">
    <property type="entry name" value="1-ACYL-SN-GLYCEROL-3-PHOSPHATE ACYLTRANSFERASE"/>
    <property type="match status" value="1"/>
</dbReference>
<dbReference type="InterPro" id="IPR002123">
    <property type="entry name" value="Plipid/glycerol_acylTrfase"/>
</dbReference>
<evidence type="ECO:0000256" key="4">
    <source>
        <dbReference type="RuleBase" id="RU361267"/>
    </source>
</evidence>
<evidence type="ECO:0000256" key="2">
    <source>
        <dbReference type="ARBA" id="ARBA00022679"/>
    </source>
</evidence>
<keyword evidence="4" id="KW-1208">Phospholipid metabolism</keyword>
<keyword evidence="4" id="KW-0444">Lipid biosynthesis</keyword>
<evidence type="ECO:0000313" key="6">
    <source>
        <dbReference type="EMBL" id="MBU5669166.1"/>
    </source>
</evidence>
<evidence type="ECO:0000256" key="3">
    <source>
        <dbReference type="ARBA" id="ARBA00023315"/>
    </source>
</evidence>